<name>A0A6J4JZI5_9PSEU</name>
<dbReference type="FunFam" id="3.40.50.720:FF:000047">
    <property type="entry name" value="NADP-dependent L-serine/L-allo-threonine dehydrogenase"/>
    <property type="match status" value="1"/>
</dbReference>
<dbReference type="PRINTS" id="PR00080">
    <property type="entry name" value="SDRFAMILY"/>
</dbReference>
<dbReference type="PANTHER" id="PTHR43115">
    <property type="entry name" value="DEHYDROGENASE/REDUCTASE SDR FAMILY MEMBER 11"/>
    <property type="match status" value="1"/>
</dbReference>
<comment type="similarity">
    <text evidence="1 3">Belongs to the short-chain dehydrogenases/reductases (SDR) family.</text>
</comment>
<evidence type="ECO:0000256" key="3">
    <source>
        <dbReference type="RuleBase" id="RU000363"/>
    </source>
</evidence>
<dbReference type="AlphaFoldDB" id="A0A6J4JZI5"/>
<proteinExistence type="inferred from homology"/>
<organism evidence="4">
    <name type="scientific">uncultured Actinomycetospora sp</name>
    <dbReference type="NCBI Taxonomy" id="1135996"/>
    <lineage>
        <taxon>Bacteria</taxon>
        <taxon>Bacillati</taxon>
        <taxon>Actinomycetota</taxon>
        <taxon>Actinomycetes</taxon>
        <taxon>Pseudonocardiales</taxon>
        <taxon>Pseudonocardiaceae</taxon>
        <taxon>Actinomycetospora</taxon>
        <taxon>environmental samples</taxon>
    </lineage>
</organism>
<keyword evidence="2" id="KW-0560">Oxidoreductase</keyword>
<evidence type="ECO:0000313" key="4">
    <source>
        <dbReference type="EMBL" id="CAA9291820.1"/>
    </source>
</evidence>
<protein>
    <submittedName>
        <fullName evidence="4">Clavaldehyde dehydrogenase</fullName>
    </submittedName>
</protein>
<dbReference type="Pfam" id="PF00106">
    <property type="entry name" value="adh_short"/>
    <property type="match status" value="1"/>
</dbReference>
<dbReference type="InterPro" id="IPR036291">
    <property type="entry name" value="NAD(P)-bd_dom_sf"/>
</dbReference>
<dbReference type="SUPFAM" id="SSF51735">
    <property type="entry name" value="NAD(P)-binding Rossmann-fold domains"/>
    <property type="match status" value="1"/>
</dbReference>
<dbReference type="PANTHER" id="PTHR43115:SF4">
    <property type="entry name" value="DEHYDROGENASE_REDUCTASE SDR FAMILY MEMBER 11"/>
    <property type="match status" value="1"/>
</dbReference>
<dbReference type="EMBL" id="CADCTH010000568">
    <property type="protein sequence ID" value="CAA9291820.1"/>
    <property type="molecule type" value="Genomic_DNA"/>
</dbReference>
<dbReference type="Gene3D" id="3.40.50.720">
    <property type="entry name" value="NAD(P)-binding Rossmann-like Domain"/>
    <property type="match status" value="1"/>
</dbReference>
<dbReference type="PROSITE" id="PS00061">
    <property type="entry name" value="ADH_SHORT"/>
    <property type="match status" value="1"/>
</dbReference>
<dbReference type="GO" id="GO:0016616">
    <property type="term" value="F:oxidoreductase activity, acting on the CH-OH group of donors, NAD or NADP as acceptor"/>
    <property type="evidence" value="ECO:0007669"/>
    <property type="project" value="UniProtKB-ARBA"/>
</dbReference>
<dbReference type="InterPro" id="IPR020904">
    <property type="entry name" value="Sc_DH/Rdtase_CS"/>
</dbReference>
<dbReference type="InterPro" id="IPR002347">
    <property type="entry name" value="SDR_fam"/>
</dbReference>
<accession>A0A6J4JZI5</accession>
<evidence type="ECO:0000256" key="2">
    <source>
        <dbReference type="ARBA" id="ARBA00023002"/>
    </source>
</evidence>
<reference evidence="4" key="1">
    <citation type="submission" date="2020-02" db="EMBL/GenBank/DDBJ databases">
        <authorList>
            <person name="Meier V. D."/>
        </authorList>
    </citation>
    <scope>NUCLEOTIDE SEQUENCE</scope>
    <source>
        <strain evidence="4">AVDCRST_MAG54</strain>
    </source>
</reference>
<evidence type="ECO:0000256" key="1">
    <source>
        <dbReference type="ARBA" id="ARBA00006484"/>
    </source>
</evidence>
<dbReference type="PRINTS" id="PR00081">
    <property type="entry name" value="GDHRDH"/>
</dbReference>
<sequence length="263" mass="26998">MLTCAERTPGTPGRVTGRLDGTTAIVTGASSGIGNATARALAAEGAAVALFARRRDKLEDLARELGSSASVHEVDVSDADAVRAAVDEAAAEHGGVDVLVNNAGYGSMDLARDADLGEWQKMVDVNLHGVLSTTHAALGHLAQAAQGARGIADVVTVSSVAGRTVTGPGSNVYAATKHAVGAFSEALRQELAEQHGRVELVEPGLVDTELTNTGDDNKPDASQASELGLLHADDIADAVVWMVTRPARAAVNEVLVRPTEQKG</sequence>
<gene>
    <name evidence="4" type="ORF">AVDCRST_MAG54-4514</name>
</gene>